<keyword evidence="2" id="KW-1185">Reference proteome</keyword>
<accession>A0ABM7EMC1</accession>
<proteinExistence type="predicted"/>
<organism evidence="1 2">
    <name type="scientific">Pseudomonas putida NBRC 14164</name>
    <dbReference type="NCBI Taxonomy" id="1211579"/>
    <lineage>
        <taxon>Bacteria</taxon>
        <taxon>Pseudomonadati</taxon>
        <taxon>Pseudomonadota</taxon>
        <taxon>Gammaproteobacteria</taxon>
        <taxon>Pseudomonadales</taxon>
        <taxon>Pseudomonadaceae</taxon>
        <taxon>Pseudomonas</taxon>
    </lineage>
</organism>
<name>A0ABM7EMC1_PSEPU</name>
<evidence type="ECO:0000313" key="1">
    <source>
        <dbReference type="EMBL" id="BAN57030.1"/>
    </source>
</evidence>
<sequence length="95" mass="11006">MFGNGCDGCGSWLGLWCDGLCHLTLGNRWWGLWLQVWDESDRFLGNGQDQVADRAFNGLSSYRRRGFDLRSRRLRIRGHARSHRGRGRLKGRDNL</sequence>
<gene>
    <name evidence="1" type="ORF">PP4_51770</name>
</gene>
<protein>
    <submittedName>
        <fullName evidence="1">Uncharacterized protein</fullName>
    </submittedName>
</protein>
<reference evidence="1 2" key="1">
    <citation type="journal article" date="2014" name="Genome Announc.">
        <title>The Complete Genome Sequence of Pseudomonas putida NBRC 14164T Confirms High Intraspecies Variation.</title>
        <authorList>
            <person name="Ohji S."/>
            <person name="Yamazoe A."/>
            <person name="Hosoyama A."/>
            <person name="Tsuchikane K."/>
            <person name="Ezaki T."/>
            <person name="Fujita N."/>
        </authorList>
    </citation>
    <scope>NUCLEOTIDE SEQUENCE [LARGE SCALE GENOMIC DNA]</scope>
    <source>
        <strain evidence="1 2">NBRC 14164</strain>
    </source>
</reference>
<evidence type="ECO:0000313" key="2">
    <source>
        <dbReference type="Proteomes" id="UP000016702"/>
    </source>
</evidence>
<dbReference type="EMBL" id="AP013070">
    <property type="protein sequence ID" value="BAN57030.1"/>
    <property type="molecule type" value="Genomic_DNA"/>
</dbReference>
<dbReference type="Proteomes" id="UP000016702">
    <property type="component" value="Chromosome"/>
</dbReference>